<dbReference type="Proteomes" id="UP000322667">
    <property type="component" value="Chromosome D12"/>
</dbReference>
<gene>
    <name evidence="1" type="ORF">ES332_D12G162300v1</name>
</gene>
<keyword evidence="2" id="KW-1185">Reference proteome</keyword>
<reference evidence="1 2" key="1">
    <citation type="submission" date="2019-07" db="EMBL/GenBank/DDBJ databases">
        <title>WGS assembly of Gossypium tomentosum.</title>
        <authorList>
            <person name="Chen Z.J."/>
            <person name="Sreedasyam A."/>
            <person name="Ando A."/>
            <person name="Song Q."/>
            <person name="De L."/>
            <person name="Hulse-Kemp A."/>
            <person name="Ding M."/>
            <person name="Ye W."/>
            <person name="Kirkbride R."/>
            <person name="Jenkins J."/>
            <person name="Plott C."/>
            <person name="Lovell J."/>
            <person name="Lin Y.-M."/>
            <person name="Vaughn R."/>
            <person name="Liu B."/>
            <person name="Li W."/>
            <person name="Simpson S."/>
            <person name="Scheffler B."/>
            <person name="Saski C."/>
            <person name="Grover C."/>
            <person name="Hu G."/>
            <person name="Conover J."/>
            <person name="Carlson J."/>
            <person name="Shu S."/>
            <person name="Boston L."/>
            <person name="Williams M."/>
            <person name="Peterson D."/>
            <person name="Mcgee K."/>
            <person name="Jones D."/>
            <person name="Wendel J."/>
            <person name="Stelly D."/>
            <person name="Grimwood J."/>
            <person name="Schmutz J."/>
        </authorList>
    </citation>
    <scope>NUCLEOTIDE SEQUENCE [LARGE SCALE GENOMIC DNA]</scope>
    <source>
        <strain evidence="1">7179.01</strain>
    </source>
</reference>
<name>A0A5D2I9Z0_GOSTO</name>
<evidence type="ECO:0000313" key="1">
    <source>
        <dbReference type="EMBL" id="TYH39182.1"/>
    </source>
</evidence>
<dbReference type="AlphaFoldDB" id="A0A5D2I9Z0"/>
<accession>A0A5D2I9Z0</accession>
<evidence type="ECO:0000313" key="2">
    <source>
        <dbReference type="Proteomes" id="UP000322667"/>
    </source>
</evidence>
<proteinExistence type="predicted"/>
<protein>
    <submittedName>
        <fullName evidence="1">Uncharacterized protein</fullName>
    </submittedName>
</protein>
<organism evidence="1 2">
    <name type="scientific">Gossypium tomentosum</name>
    <name type="common">Hawaiian cotton</name>
    <name type="synonym">Gossypium sandvicense</name>
    <dbReference type="NCBI Taxonomy" id="34277"/>
    <lineage>
        <taxon>Eukaryota</taxon>
        <taxon>Viridiplantae</taxon>
        <taxon>Streptophyta</taxon>
        <taxon>Embryophyta</taxon>
        <taxon>Tracheophyta</taxon>
        <taxon>Spermatophyta</taxon>
        <taxon>Magnoliopsida</taxon>
        <taxon>eudicotyledons</taxon>
        <taxon>Gunneridae</taxon>
        <taxon>Pentapetalae</taxon>
        <taxon>rosids</taxon>
        <taxon>malvids</taxon>
        <taxon>Malvales</taxon>
        <taxon>Malvaceae</taxon>
        <taxon>Malvoideae</taxon>
        <taxon>Gossypium</taxon>
    </lineage>
</organism>
<dbReference type="EMBL" id="CM017634">
    <property type="protein sequence ID" value="TYH39182.1"/>
    <property type="molecule type" value="Genomic_DNA"/>
</dbReference>
<sequence length="93" mass="10679">MNHVQVLVKSKKMDSIPIEVHEDLMLDTNKNLENVGLIVFLNNDYSLVMVYDKFHYSALNIINEMIMLLEFDELKTAVTSEDGSDDKSSKKVE</sequence>